<dbReference type="EMBL" id="CAJZBQ010000041">
    <property type="protein sequence ID" value="CAG9326998.1"/>
    <property type="molecule type" value="Genomic_DNA"/>
</dbReference>
<dbReference type="GO" id="GO:0004089">
    <property type="term" value="F:carbonate dehydratase activity"/>
    <property type="evidence" value="ECO:0007669"/>
    <property type="project" value="UniProtKB-EC"/>
</dbReference>
<comment type="similarity">
    <text evidence="1">Belongs to the alpha-carbonic anhydrase family.</text>
</comment>
<evidence type="ECO:0000256" key="4">
    <source>
        <dbReference type="ARBA" id="ARBA00022833"/>
    </source>
</evidence>
<dbReference type="Gene3D" id="3.10.200.10">
    <property type="entry name" value="Alpha carbonic anhydrase"/>
    <property type="match status" value="1"/>
</dbReference>
<protein>
    <recommendedName>
        <fullName evidence="2">carbonic anhydrase</fullName>
        <ecNumber evidence="2">4.2.1.1</ecNumber>
    </recommendedName>
</protein>
<feature type="domain" description="Alpha-carbonic anhydrase" evidence="8">
    <location>
        <begin position="21"/>
        <end position="253"/>
    </location>
</feature>
<evidence type="ECO:0000256" key="7">
    <source>
        <dbReference type="SAM" id="SignalP"/>
    </source>
</evidence>
<keyword evidence="3" id="KW-0479">Metal-binding</keyword>
<gene>
    <name evidence="9" type="ORF">BSTOLATCC_MIC42257</name>
</gene>
<proteinExistence type="inferred from homology"/>
<dbReference type="SUPFAM" id="SSF51069">
    <property type="entry name" value="Carbonic anhydrase"/>
    <property type="match status" value="1"/>
</dbReference>
<organism evidence="9 10">
    <name type="scientific">Blepharisma stoltei</name>
    <dbReference type="NCBI Taxonomy" id="1481888"/>
    <lineage>
        <taxon>Eukaryota</taxon>
        <taxon>Sar</taxon>
        <taxon>Alveolata</taxon>
        <taxon>Ciliophora</taxon>
        <taxon>Postciliodesmatophora</taxon>
        <taxon>Heterotrichea</taxon>
        <taxon>Heterotrichida</taxon>
        <taxon>Blepharismidae</taxon>
        <taxon>Blepharisma</taxon>
    </lineage>
</organism>
<dbReference type="EC" id="4.2.1.1" evidence="2"/>
<feature type="signal peptide" evidence="7">
    <location>
        <begin position="1"/>
        <end position="22"/>
    </location>
</feature>
<evidence type="ECO:0000313" key="10">
    <source>
        <dbReference type="Proteomes" id="UP001162131"/>
    </source>
</evidence>
<dbReference type="Proteomes" id="UP001162131">
    <property type="component" value="Unassembled WGS sequence"/>
</dbReference>
<keyword evidence="5" id="KW-0456">Lyase</keyword>
<keyword evidence="7" id="KW-0732">Signal</keyword>
<reference evidence="9" key="1">
    <citation type="submission" date="2021-09" db="EMBL/GenBank/DDBJ databases">
        <authorList>
            <consortium name="AG Swart"/>
            <person name="Singh M."/>
            <person name="Singh A."/>
            <person name="Seah K."/>
            <person name="Emmerich C."/>
        </authorList>
    </citation>
    <scope>NUCLEOTIDE SEQUENCE</scope>
    <source>
        <strain evidence="9">ATCC30299</strain>
    </source>
</reference>
<evidence type="ECO:0000256" key="2">
    <source>
        <dbReference type="ARBA" id="ARBA00012925"/>
    </source>
</evidence>
<dbReference type="PROSITE" id="PS51144">
    <property type="entry name" value="ALPHA_CA_2"/>
    <property type="match status" value="1"/>
</dbReference>
<keyword evidence="4" id="KW-0862">Zinc</keyword>
<evidence type="ECO:0000256" key="1">
    <source>
        <dbReference type="ARBA" id="ARBA00010718"/>
    </source>
</evidence>
<feature type="chain" id="PRO_5043695310" description="carbonic anhydrase" evidence="7">
    <location>
        <begin position="23"/>
        <end position="277"/>
    </location>
</feature>
<evidence type="ECO:0000256" key="3">
    <source>
        <dbReference type="ARBA" id="ARBA00022723"/>
    </source>
</evidence>
<dbReference type="InterPro" id="IPR001148">
    <property type="entry name" value="CA_dom"/>
</dbReference>
<name>A0AAU9JM04_9CILI</name>
<sequence length="277" mass="31450">MSVIKTIMLLFEFLCLLSIASAENYINSGKDWEGLCKTGHIQSPINLKSSDADFIEKDSAISSSLSLEFLLAASTGLFTNTSYQLLGNFGGVILGTGKNDEIKLFSTKIELHSPSEHYIQDKQFDLEMQIFLSDGETDEFSYILSVFYQESNQTSKFLKDVIESEGKTLKIDVGNAFESIEKIYNFYFYEGSYTVPPCTEDIGWLIWPQIQKMDKPQHDFFSSQWQNNTDFAEGNGNNREIQAPGSRIIIYFDGVDKLSSTSLLFLLPSSFYFMLYF</sequence>
<evidence type="ECO:0000256" key="6">
    <source>
        <dbReference type="ARBA" id="ARBA00048348"/>
    </source>
</evidence>
<dbReference type="PANTHER" id="PTHR18952">
    <property type="entry name" value="CARBONIC ANHYDRASE"/>
    <property type="match status" value="1"/>
</dbReference>
<dbReference type="SMART" id="SM01057">
    <property type="entry name" value="Carb_anhydrase"/>
    <property type="match status" value="1"/>
</dbReference>
<dbReference type="InterPro" id="IPR023561">
    <property type="entry name" value="Carbonic_anhydrase_a-class"/>
</dbReference>
<dbReference type="Pfam" id="PF00194">
    <property type="entry name" value="Carb_anhydrase"/>
    <property type="match status" value="1"/>
</dbReference>
<comment type="catalytic activity">
    <reaction evidence="6">
        <text>hydrogencarbonate + H(+) = CO2 + H2O</text>
        <dbReference type="Rhea" id="RHEA:10748"/>
        <dbReference type="ChEBI" id="CHEBI:15377"/>
        <dbReference type="ChEBI" id="CHEBI:15378"/>
        <dbReference type="ChEBI" id="CHEBI:16526"/>
        <dbReference type="ChEBI" id="CHEBI:17544"/>
        <dbReference type="EC" id="4.2.1.1"/>
    </reaction>
</comment>
<dbReference type="GO" id="GO:0008270">
    <property type="term" value="F:zinc ion binding"/>
    <property type="evidence" value="ECO:0007669"/>
    <property type="project" value="InterPro"/>
</dbReference>
<dbReference type="InterPro" id="IPR036398">
    <property type="entry name" value="CA_dom_sf"/>
</dbReference>
<evidence type="ECO:0000313" key="9">
    <source>
        <dbReference type="EMBL" id="CAG9326998.1"/>
    </source>
</evidence>
<evidence type="ECO:0000256" key="5">
    <source>
        <dbReference type="ARBA" id="ARBA00023239"/>
    </source>
</evidence>
<dbReference type="PANTHER" id="PTHR18952:SF265">
    <property type="entry name" value="CARBONIC ANHYDRASE"/>
    <property type="match status" value="1"/>
</dbReference>
<evidence type="ECO:0000259" key="8">
    <source>
        <dbReference type="PROSITE" id="PS51144"/>
    </source>
</evidence>
<comment type="caution">
    <text evidence="9">The sequence shown here is derived from an EMBL/GenBank/DDBJ whole genome shotgun (WGS) entry which is preliminary data.</text>
</comment>
<dbReference type="AlphaFoldDB" id="A0AAU9JM04"/>
<keyword evidence="10" id="KW-1185">Reference proteome</keyword>
<accession>A0AAU9JM04</accession>